<sequence>MVQLFGSATRWDEEIAAYSPEEFQAMVEHMGRLNEELTASGELVEARGLGGPALVTSVWAKDDGPPRVSDGTHDGREKLLTGYWVVDVAGLDRAIEIAARASAAPGPGDSHNFPVEVHELPTDLPR</sequence>
<protein>
    <recommendedName>
        <fullName evidence="3">YCII-related domain-containing protein</fullName>
    </recommendedName>
</protein>
<comment type="similarity">
    <text evidence="1">Belongs to the YciI family.</text>
</comment>
<dbReference type="PANTHER" id="PTHR35174:SF3">
    <property type="entry name" value="BLL7171 PROTEIN"/>
    <property type="match status" value="1"/>
</dbReference>
<proteinExistence type="inferred from homology"/>
<organism evidence="4 5">
    <name type="scientific">Streptomyces buecherae</name>
    <dbReference type="NCBI Taxonomy" id="2763006"/>
    <lineage>
        <taxon>Bacteria</taxon>
        <taxon>Bacillati</taxon>
        <taxon>Actinomycetota</taxon>
        <taxon>Actinomycetes</taxon>
        <taxon>Kitasatosporales</taxon>
        <taxon>Streptomycetaceae</taxon>
        <taxon>Streptomyces</taxon>
    </lineage>
</organism>
<evidence type="ECO:0000256" key="1">
    <source>
        <dbReference type="ARBA" id="ARBA00007689"/>
    </source>
</evidence>
<feature type="region of interest" description="Disordered" evidence="2">
    <location>
        <begin position="102"/>
        <end position="126"/>
    </location>
</feature>
<dbReference type="Gene3D" id="3.30.70.1060">
    <property type="entry name" value="Dimeric alpha+beta barrel"/>
    <property type="match status" value="1"/>
</dbReference>
<dbReference type="EMBL" id="CP054929">
    <property type="protein sequence ID" value="QKW54180.1"/>
    <property type="molecule type" value="Genomic_DNA"/>
</dbReference>
<dbReference type="AlphaFoldDB" id="A0A7H8NIE0"/>
<evidence type="ECO:0000313" key="5">
    <source>
        <dbReference type="Proteomes" id="UP000509303"/>
    </source>
</evidence>
<keyword evidence="5" id="KW-1185">Reference proteome</keyword>
<dbReference type="Proteomes" id="UP000509303">
    <property type="component" value="Chromosome"/>
</dbReference>
<feature type="compositionally biased region" description="Basic and acidic residues" evidence="2">
    <location>
        <begin position="116"/>
        <end position="126"/>
    </location>
</feature>
<dbReference type="InterPro" id="IPR005545">
    <property type="entry name" value="YCII"/>
</dbReference>
<name>A0A7H8NIE0_9ACTN</name>
<evidence type="ECO:0000256" key="2">
    <source>
        <dbReference type="SAM" id="MobiDB-lite"/>
    </source>
</evidence>
<evidence type="ECO:0000259" key="3">
    <source>
        <dbReference type="Pfam" id="PF03795"/>
    </source>
</evidence>
<evidence type="ECO:0000313" key="4">
    <source>
        <dbReference type="EMBL" id="QKW54180.1"/>
    </source>
</evidence>
<feature type="domain" description="YCII-related" evidence="3">
    <location>
        <begin position="21"/>
        <end position="102"/>
    </location>
</feature>
<dbReference type="InterPro" id="IPR011008">
    <property type="entry name" value="Dimeric_a/b-barrel"/>
</dbReference>
<dbReference type="RefSeq" id="WP_176165822.1">
    <property type="nucleotide sequence ID" value="NZ_CP054929.1"/>
</dbReference>
<gene>
    <name evidence="4" type="ORF">HUT08_02290</name>
</gene>
<dbReference type="PANTHER" id="PTHR35174">
    <property type="entry name" value="BLL7171 PROTEIN-RELATED"/>
    <property type="match status" value="1"/>
</dbReference>
<reference evidence="4 5" key="1">
    <citation type="submission" date="2020-06" db="EMBL/GenBank/DDBJ databases">
        <title>Genome mining for natural products.</title>
        <authorList>
            <person name="Zhang B."/>
            <person name="Shi J."/>
            <person name="Ge H."/>
        </authorList>
    </citation>
    <scope>NUCLEOTIDE SEQUENCE [LARGE SCALE GENOMIC DNA]</scope>
    <source>
        <strain evidence="4 5">NA00687</strain>
    </source>
</reference>
<dbReference type="Pfam" id="PF03795">
    <property type="entry name" value="YCII"/>
    <property type="match status" value="1"/>
</dbReference>
<accession>A0A7H8NIE0</accession>
<dbReference type="SUPFAM" id="SSF54909">
    <property type="entry name" value="Dimeric alpha+beta barrel"/>
    <property type="match status" value="1"/>
</dbReference>